<evidence type="ECO:0000313" key="5">
    <source>
        <dbReference type="Proteomes" id="UP001153365"/>
    </source>
</evidence>
<dbReference type="EMBL" id="CALTRL010006009">
    <property type="protein sequence ID" value="CAH7688770.1"/>
    <property type="molecule type" value="Genomic_DNA"/>
</dbReference>
<feature type="chain" id="PRO_5044713191" description="Serum paraoxonase/arylesterase" evidence="2">
    <location>
        <begin position="25"/>
        <end position="423"/>
    </location>
</feature>
<evidence type="ECO:0000256" key="2">
    <source>
        <dbReference type="SAM" id="SignalP"/>
    </source>
</evidence>
<name>A0AAV0ANE2_PHAPC</name>
<dbReference type="Gene3D" id="2.120.10.30">
    <property type="entry name" value="TolB, C-terminal domain"/>
    <property type="match status" value="1"/>
</dbReference>
<feature type="compositionally biased region" description="Basic and acidic residues" evidence="1">
    <location>
        <begin position="140"/>
        <end position="150"/>
    </location>
</feature>
<dbReference type="SUPFAM" id="SSF63829">
    <property type="entry name" value="Calcium-dependent phosphotriesterase"/>
    <property type="match status" value="1"/>
</dbReference>
<dbReference type="Proteomes" id="UP001153365">
    <property type="component" value="Unassembled WGS sequence"/>
</dbReference>
<feature type="region of interest" description="Disordered" evidence="1">
    <location>
        <begin position="140"/>
        <end position="160"/>
    </location>
</feature>
<organism evidence="3 5">
    <name type="scientific">Phakopsora pachyrhizi</name>
    <name type="common">Asian soybean rust disease fungus</name>
    <dbReference type="NCBI Taxonomy" id="170000"/>
    <lineage>
        <taxon>Eukaryota</taxon>
        <taxon>Fungi</taxon>
        <taxon>Dikarya</taxon>
        <taxon>Basidiomycota</taxon>
        <taxon>Pucciniomycotina</taxon>
        <taxon>Pucciniomycetes</taxon>
        <taxon>Pucciniales</taxon>
        <taxon>Phakopsoraceae</taxon>
        <taxon>Phakopsora</taxon>
    </lineage>
</organism>
<evidence type="ECO:0000313" key="3">
    <source>
        <dbReference type="EMBL" id="CAH7669653.1"/>
    </source>
</evidence>
<dbReference type="EMBL" id="CALTRL010000786">
    <property type="protein sequence ID" value="CAH7669653.1"/>
    <property type="molecule type" value="Genomic_DNA"/>
</dbReference>
<evidence type="ECO:0000256" key="1">
    <source>
        <dbReference type="SAM" id="MobiDB-lite"/>
    </source>
</evidence>
<feature type="signal peptide" evidence="2">
    <location>
        <begin position="1"/>
        <end position="24"/>
    </location>
</feature>
<keyword evidence="5" id="KW-1185">Reference proteome</keyword>
<dbReference type="AlphaFoldDB" id="A0AAV0ANE2"/>
<proteinExistence type="predicted"/>
<evidence type="ECO:0000313" key="4">
    <source>
        <dbReference type="EMBL" id="CAH7688770.1"/>
    </source>
</evidence>
<accession>A0AAV0ANE2</accession>
<dbReference type="InterPro" id="IPR051288">
    <property type="entry name" value="Serum_paraoxonase/arylesterase"/>
</dbReference>
<dbReference type="PANTHER" id="PTHR11799:SF12">
    <property type="entry name" value="PARAOXONASE-RELATED"/>
    <property type="match status" value="1"/>
</dbReference>
<keyword evidence="2" id="KW-0732">Signal</keyword>
<dbReference type="InterPro" id="IPR011042">
    <property type="entry name" value="6-blade_b-propeller_TolB-like"/>
</dbReference>
<reference evidence="3" key="1">
    <citation type="submission" date="2022-06" db="EMBL/GenBank/DDBJ databases">
        <authorList>
            <consortium name="SYNGENTA / RWTH Aachen University"/>
        </authorList>
    </citation>
    <scope>NUCLEOTIDE SEQUENCE</scope>
</reference>
<comment type="caution">
    <text evidence="3">The sequence shown here is derived from an EMBL/GenBank/DDBJ whole genome shotgun (WGS) entry which is preliminary data.</text>
</comment>
<gene>
    <name evidence="4" type="ORF">PPACK8108_LOCUS23782</name>
    <name evidence="3" type="ORF">PPACK8108_LOCUS4298</name>
</gene>
<protein>
    <recommendedName>
        <fullName evidence="6">Serum paraoxonase/arylesterase</fullName>
    </recommendedName>
</protein>
<sequence>MLKTGVLILAVAVLLALFKGYIEPRLDEFGIFRKVEDLNNGKCSRVEGLEACEDFYVDRSSGLSYFACSQRIHRAYWTPALNLLRRDKLPFPSQDYIAVLDLNTSEHRKLDLVNLPPHLVKNGIHVHGIDLYSHPSDGFEDNHGQIRLSEDSSDGSGRGKKTTIYAINHNPPDDLNSTASVGAQSVIEVFDTVLGDTQATHRRTIESEFILTPNNVVGMSESSFYVTNDHKKKVHWKRNLEPILTDSELDSITYCSFATEVDCRVAWHGKRPFPNGIAKGPANYLYMATTVNPWLHVFEIQPDHALILKEELKLPRITDNIHVTPSGSIFLANIPAVSKFFDMVKKHPMDSSLTSPVEVWKVSNATAENVPVDGKMHLEKVFEDNSNEVIGTTAVGIWGPKLIMTGVASPYVSICELDTKTAS</sequence>
<evidence type="ECO:0008006" key="6">
    <source>
        <dbReference type="Google" id="ProtNLM"/>
    </source>
</evidence>
<dbReference type="PANTHER" id="PTHR11799">
    <property type="entry name" value="PARAOXONASE"/>
    <property type="match status" value="1"/>
</dbReference>